<keyword evidence="1" id="KW-0812">Transmembrane</keyword>
<sequence length="83" mass="9549">MLVRLEIENRFDIFPTEGRIVHRPVDIVVFFSLFDCVLGVFTLSLLVRVLILLTNHCLDRTPLFETFGGTVYCSWCQRGCLLA</sequence>
<dbReference type="AlphaFoldDB" id="A0AAV2Z523"/>
<evidence type="ECO:0000313" key="3">
    <source>
        <dbReference type="Proteomes" id="UP001146120"/>
    </source>
</evidence>
<comment type="caution">
    <text evidence="2">The sequence shown here is derived from an EMBL/GenBank/DDBJ whole genome shotgun (WGS) entry which is preliminary data.</text>
</comment>
<name>A0AAV2Z523_9STRA</name>
<evidence type="ECO:0000256" key="1">
    <source>
        <dbReference type="SAM" id="Phobius"/>
    </source>
</evidence>
<reference evidence="2" key="2">
    <citation type="journal article" date="2023" name="Microbiol Resour">
        <title>Decontamination and Annotation of the Draft Genome Sequence of the Oomycete Lagenidium giganteum ARSEF 373.</title>
        <authorList>
            <person name="Morgan W.R."/>
            <person name="Tartar A."/>
        </authorList>
    </citation>
    <scope>NUCLEOTIDE SEQUENCE</scope>
    <source>
        <strain evidence="2">ARSEF 373</strain>
    </source>
</reference>
<feature type="transmembrane region" description="Helical" evidence="1">
    <location>
        <begin position="27"/>
        <end position="51"/>
    </location>
</feature>
<keyword evidence="3" id="KW-1185">Reference proteome</keyword>
<evidence type="ECO:0000313" key="2">
    <source>
        <dbReference type="EMBL" id="DBA00842.1"/>
    </source>
</evidence>
<dbReference type="EMBL" id="DAKRPA010000057">
    <property type="protein sequence ID" value="DBA00842.1"/>
    <property type="molecule type" value="Genomic_DNA"/>
</dbReference>
<keyword evidence="1" id="KW-1133">Transmembrane helix</keyword>
<organism evidence="2 3">
    <name type="scientific">Lagenidium giganteum</name>
    <dbReference type="NCBI Taxonomy" id="4803"/>
    <lineage>
        <taxon>Eukaryota</taxon>
        <taxon>Sar</taxon>
        <taxon>Stramenopiles</taxon>
        <taxon>Oomycota</taxon>
        <taxon>Peronosporomycetes</taxon>
        <taxon>Pythiales</taxon>
        <taxon>Pythiaceae</taxon>
    </lineage>
</organism>
<keyword evidence="1" id="KW-0472">Membrane</keyword>
<gene>
    <name evidence="2" type="ORF">N0F65_008485</name>
</gene>
<dbReference type="Proteomes" id="UP001146120">
    <property type="component" value="Unassembled WGS sequence"/>
</dbReference>
<protein>
    <submittedName>
        <fullName evidence="2">Uncharacterized protein</fullName>
    </submittedName>
</protein>
<reference evidence="2" key="1">
    <citation type="submission" date="2022-11" db="EMBL/GenBank/DDBJ databases">
        <authorList>
            <person name="Morgan W.R."/>
            <person name="Tartar A."/>
        </authorList>
    </citation>
    <scope>NUCLEOTIDE SEQUENCE</scope>
    <source>
        <strain evidence="2">ARSEF 373</strain>
    </source>
</reference>
<accession>A0AAV2Z523</accession>
<proteinExistence type="predicted"/>